<evidence type="ECO:0000313" key="3">
    <source>
        <dbReference type="EMBL" id="CAE2212131.1"/>
    </source>
</evidence>
<evidence type="ECO:0008006" key="4">
    <source>
        <dbReference type="Google" id="ProtNLM"/>
    </source>
</evidence>
<keyword evidence="1" id="KW-0812">Transmembrane</keyword>
<proteinExistence type="predicted"/>
<dbReference type="InterPro" id="IPR018490">
    <property type="entry name" value="cNMP-bd_dom_sf"/>
</dbReference>
<dbReference type="EMBL" id="HBKO01015235">
    <property type="protein sequence ID" value="CAE2212129.1"/>
    <property type="molecule type" value="Transcribed_RNA"/>
</dbReference>
<name>A0A6T7YWR3_9EUKA</name>
<dbReference type="Gene3D" id="1.10.287.630">
    <property type="entry name" value="Helix hairpin bin"/>
    <property type="match status" value="1"/>
</dbReference>
<evidence type="ECO:0000256" key="1">
    <source>
        <dbReference type="SAM" id="Phobius"/>
    </source>
</evidence>
<dbReference type="AlphaFoldDB" id="A0A6T7YWR3"/>
<protein>
    <recommendedName>
        <fullName evidence="4">Cyclic nucleotide-binding domain-containing protein</fullName>
    </recommendedName>
</protein>
<reference evidence="2" key="1">
    <citation type="submission" date="2021-01" db="EMBL/GenBank/DDBJ databases">
        <authorList>
            <person name="Corre E."/>
            <person name="Pelletier E."/>
            <person name="Niang G."/>
            <person name="Scheremetjew M."/>
            <person name="Finn R."/>
            <person name="Kale V."/>
            <person name="Holt S."/>
            <person name="Cochrane G."/>
            <person name="Meng A."/>
            <person name="Brown T."/>
            <person name="Cohen L."/>
        </authorList>
    </citation>
    <scope>NUCLEOTIDE SEQUENCE</scope>
    <source>
        <strain evidence="2">UIO037</strain>
    </source>
</reference>
<dbReference type="GO" id="GO:0005221">
    <property type="term" value="F:intracellularly cyclic nucleotide-activated monoatomic cation channel activity"/>
    <property type="evidence" value="ECO:0007669"/>
    <property type="project" value="InterPro"/>
</dbReference>
<keyword evidence="1" id="KW-1133">Transmembrane helix</keyword>
<dbReference type="InterPro" id="IPR014710">
    <property type="entry name" value="RmlC-like_jellyroll"/>
</dbReference>
<evidence type="ECO:0000313" key="2">
    <source>
        <dbReference type="EMBL" id="CAE2212129.1"/>
    </source>
</evidence>
<dbReference type="SUPFAM" id="SSF51206">
    <property type="entry name" value="cAMP-binding domain-like"/>
    <property type="match status" value="1"/>
</dbReference>
<accession>A0A6T7YWR3</accession>
<sequence>MTIASVGYGDVAATPQEPWEAVIAIFLMLGLAFVWSNLIGIFCSVLSNMNPARQEFRLTMNALNDYVHKNNLPPEMAQRLRDFFHRTKHMWTTENTRGVLQKMSPTLQAEVLTKVNSAWINKVKWLAGGFPPFLAEVVLALRPAVFAPKERVGSSALYILHAGIAIFGGRVMKAGAVWGEDMLLASQYLRSREHARAVTYLEVYFLERDFVLQIAQNYADTRVKLFRYIHFMALRRYVVLIAKAKSQVKKVVRSSMSAPGGSQPADQLFHHFSGNMKGLIGDQDMTSSIDEYDVHRERQLNRALFRLASISGDIQLLPQAAAVASSDEHMEALHEEEEPHDTSKALELLASGTLAEPLHSTTLVSGGAAGAESNRRAVDPSDIGLRLDVMHRETLAAIGKLRAEVTDLRLRVDQRLPAIRRDDPMSA</sequence>
<dbReference type="GO" id="GO:0044877">
    <property type="term" value="F:protein-containing complex binding"/>
    <property type="evidence" value="ECO:0007669"/>
    <property type="project" value="TreeGrafter"/>
</dbReference>
<organism evidence="2">
    <name type="scientific">Prymnesium polylepis</name>
    <dbReference type="NCBI Taxonomy" id="72548"/>
    <lineage>
        <taxon>Eukaryota</taxon>
        <taxon>Haptista</taxon>
        <taxon>Haptophyta</taxon>
        <taxon>Prymnesiophyceae</taxon>
        <taxon>Prymnesiales</taxon>
        <taxon>Prymnesiaceae</taxon>
        <taxon>Prymnesium</taxon>
    </lineage>
</organism>
<dbReference type="PANTHER" id="PTHR45638:SF11">
    <property type="entry name" value="CYCLIC NUCLEOTIDE-GATED CATION CHANNEL SUBUNIT A"/>
    <property type="match status" value="1"/>
</dbReference>
<keyword evidence="1" id="KW-0472">Membrane</keyword>
<dbReference type="Gene3D" id="2.60.120.10">
    <property type="entry name" value="Jelly Rolls"/>
    <property type="match status" value="1"/>
</dbReference>
<dbReference type="PANTHER" id="PTHR45638">
    <property type="entry name" value="CYCLIC NUCLEOTIDE-GATED CATION CHANNEL SUBUNIT A"/>
    <property type="match status" value="1"/>
</dbReference>
<feature type="transmembrane region" description="Helical" evidence="1">
    <location>
        <begin position="21"/>
        <end position="47"/>
    </location>
</feature>
<dbReference type="EMBL" id="HBKO01015236">
    <property type="protein sequence ID" value="CAE2212131.1"/>
    <property type="molecule type" value="Transcribed_RNA"/>
</dbReference>
<gene>
    <name evidence="2" type="ORF">CPOL0286_LOCUS6934</name>
    <name evidence="3" type="ORF">CPOL0286_LOCUS6935</name>
</gene>
<dbReference type="InterPro" id="IPR050866">
    <property type="entry name" value="CNG_cation_channel"/>
</dbReference>